<protein>
    <recommendedName>
        <fullName evidence="2">C2 domain-containing protein</fullName>
    </recommendedName>
</protein>
<name>A0A398A440_BRACM</name>
<evidence type="ECO:0000313" key="3">
    <source>
        <dbReference type="EMBL" id="RID72561.1"/>
    </source>
</evidence>
<feature type="compositionally biased region" description="Polar residues" evidence="1">
    <location>
        <begin position="43"/>
        <end position="60"/>
    </location>
</feature>
<dbReference type="Proteomes" id="UP000264353">
    <property type="component" value="Chromosome A3"/>
</dbReference>
<dbReference type="EMBL" id="CM010630">
    <property type="protein sequence ID" value="RID72561.1"/>
    <property type="molecule type" value="Genomic_DNA"/>
</dbReference>
<dbReference type="InterPro" id="IPR000008">
    <property type="entry name" value="C2_dom"/>
</dbReference>
<dbReference type="GO" id="GO:0006952">
    <property type="term" value="P:defense response"/>
    <property type="evidence" value="ECO:0007669"/>
    <property type="project" value="InterPro"/>
</dbReference>
<dbReference type="Gene3D" id="2.60.40.150">
    <property type="entry name" value="C2 domain"/>
    <property type="match status" value="2"/>
</dbReference>
<evidence type="ECO:0000313" key="4">
    <source>
        <dbReference type="Proteomes" id="UP000264353"/>
    </source>
</evidence>
<reference evidence="3 4" key="1">
    <citation type="submission" date="2018-06" db="EMBL/GenBank/DDBJ databases">
        <title>WGS assembly of Brassica rapa FPsc.</title>
        <authorList>
            <person name="Bowman J."/>
            <person name="Kohchi T."/>
            <person name="Yamato K."/>
            <person name="Jenkins J."/>
            <person name="Shu S."/>
            <person name="Ishizaki K."/>
            <person name="Yamaoka S."/>
            <person name="Nishihama R."/>
            <person name="Nakamura Y."/>
            <person name="Berger F."/>
            <person name="Adam C."/>
            <person name="Aki S."/>
            <person name="Althoff F."/>
            <person name="Araki T."/>
            <person name="Arteaga-Vazquez M."/>
            <person name="Balasubrmanian S."/>
            <person name="Bauer D."/>
            <person name="Boehm C."/>
            <person name="Briginshaw L."/>
            <person name="Caballero-Perez J."/>
            <person name="Catarino B."/>
            <person name="Chen F."/>
            <person name="Chiyoda S."/>
            <person name="Chovatia M."/>
            <person name="Davies K."/>
            <person name="Delmans M."/>
            <person name="Demura T."/>
            <person name="Dierschke T."/>
            <person name="Dolan L."/>
            <person name="Dorantes-Acosta A."/>
            <person name="Eklund D."/>
            <person name="Florent S."/>
            <person name="Flores-Sandoval E."/>
            <person name="Fujiyama A."/>
            <person name="Fukuzawa H."/>
            <person name="Galik B."/>
            <person name="Grimanelli D."/>
            <person name="Grimwood J."/>
            <person name="Grossniklaus U."/>
            <person name="Hamada T."/>
            <person name="Haseloff J."/>
            <person name="Hetherington A."/>
            <person name="Higo A."/>
            <person name="Hirakawa Y."/>
            <person name="Hundley H."/>
            <person name="Ikeda Y."/>
            <person name="Inoue K."/>
            <person name="Inoue S."/>
            <person name="Ishida S."/>
            <person name="Jia Q."/>
            <person name="Kakita M."/>
            <person name="Kanazawa T."/>
            <person name="Kawai Y."/>
            <person name="Kawashima T."/>
            <person name="Kennedy M."/>
            <person name="Kinose K."/>
            <person name="Kinoshita T."/>
            <person name="Kohara Y."/>
            <person name="Koide E."/>
            <person name="Komatsu K."/>
            <person name="Kopischke S."/>
            <person name="Kubo M."/>
            <person name="Kyozuka J."/>
            <person name="Lagercrantz U."/>
            <person name="Lin S."/>
            <person name="Lindquist E."/>
            <person name="Lipzen A."/>
            <person name="Lu C."/>
            <person name="Luna E."/>
            <person name="Martienssen R."/>
            <person name="Minamino N."/>
            <person name="Mizutani M."/>
            <person name="Mizutani M."/>
            <person name="Mochizuki N."/>
            <person name="Monte I."/>
            <person name="Mosher R."/>
            <person name="Nagasaki H."/>
            <person name="Nakagami H."/>
            <person name="Naramoto S."/>
            <person name="Nishitani K."/>
            <person name="Ohtani M."/>
            <person name="Okamoto T."/>
            <person name="Okumura M."/>
            <person name="Phillips J."/>
            <person name="Pollak B."/>
            <person name="Reinders A."/>
            <person name="Roevekamp M."/>
            <person name="Sano R."/>
            <person name="Sawa S."/>
            <person name="Schmid M."/>
            <person name="Shirakawa M."/>
            <person name="Solano R."/>
            <person name="Spunde A."/>
            <person name="Suetsugu N."/>
            <person name="Sugano S."/>
            <person name="Sugiyama A."/>
            <person name="Sun R."/>
            <person name="Suzuki Y."/>
            <person name="Takenaka M."/>
            <person name="Takezawa D."/>
            <person name="Tomogane H."/>
            <person name="Tsuzuki M."/>
            <person name="Ueda T."/>
            <person name="Umeda M."/>
            <person name="Ward J."/>
            <person name="Watanabe Y."/>
            <person name="Yazaki K."/>
            <person name="Yokoyama R."/>
            <person name="Yoshitake Y."/>
            <person name="Yotsui I."/>
            <person name="Zachgo S."/>
            <person name="Schmutz J."/>
        </authorList>
    </citation>
    <scope>NUCLEOTIDE SEQUENCE [LARGE SCALE GENOMIC DNA]</scope>
    <source>
        <strain evidence="4">cv. B-3</strain>
    </source>
</reference>
<feature type="region of interest" description="Disordered" evidence="1">
    <location>
        <begin position="43"/>
        <end position="62"/>
    </location>
</feature>
<dbReference type="SUPFAM" id="SSF49562">
    <property type="entry name" value="C2 domain (Calcium/lipid-binding domain, CaLB)"/>
    <property type="match status" value="2"/>
</dbReference>
<gene>
    <name evidence="3" type="ORF">BRARA_C04450</name>
</gene>
<proteinExistence type="predicted"/>
<evidence type="ECO:0000256" key="1">
    <source>
        <dbReference type="SAM" id="MobiDB-lite"/>
    </source>
</evidence>
<dbReference type="InterPro" id="IPR035892">
    <property type="entry name" value="C2_domain_sf"/>
</dbReference>
<feature type="domain" description="C2" evidence="2">
    <location>
        <begin position="173"/>
        <end position="305"/>
    </location>
</feature>
<dbReference type="PROSITE" id="PS50004">
    <property type="entry name" value="C2"/>
    <property type="match status" value="2"/>
</dbReference>
<dbReference type="Pfam" id="PF00168">
    <property type="entry name" value="C2"/>
    <property type="match status" value="2"/>
</dbReference>
<evidence type="ECO:0000259" key="2">
    <source>
        <dbReference type="PROSITE" id="PS50004"/>
    </source>
</evidence>
<accession>A0A398A440</accession>
<dbReference type="AlphaFoldDB" id="A0A398A440"/>
<feature type="domain" description="C2" evidence="2">
    <location>
        <begin position="1"/>
        <end position="118"/>
    </location>
</feature>
<dbReference type="SMART" id="SM00239">
    <property type="entry name" value="C2"/>
    <property type="match status" value="2"/>
</dbReference>
<dbReference type="CDD" id="cd04051">
    <property type="entry name" value="C2_SRC2_like"/>
    <property type="match status" value="1"/>
</dbReference>
<dbReference type="InterPro" id="IPR044750">
    <property type="entry name" value="C2_SRC2/BAP"/>
</dbReference>
<organism evidence="3 4">
    <name type="scientific">Brassica campestris</name>
    <name type="common">Field mustard</name>
    <dbReference type="NCBI Taxonomy" id="3711"/>
    <lineage>
        <taxon>Eukaryota</taxon>
        <taxon>Viridiplantae</taxon>
        <taxon>Streptophyta</taxon>
        <taxon>Embryophyta</taxon>
        <taxon>Tracheophyta</taxon>
        <taxon>Spermatophyta</taxon>
        <taxon>Magnoliopsida</taxon>
        <taxon>eudicotyledons</taxon>
        <taxon>Gunneridae</taxon>
        <taxon>Pentapetalae</taxon>
        <taxon>rosids</taxon>
        <taxon>malvids</taxon>
        <taxon>Brassicales</taxon>
        <taxon>Brassicaceae</taxon>
        <taxon>Brassiceae</taxon>
        <taxon>Brassica</taxon>
    </lineage>
</organism>
<sequence length="420" mass="46336">MSARENVSLELKIICATNVSHTNLTDKMDVYAVVSIIGDNSQTQAAKTPTDNDGGSNPTWNHPVKFSVNETEAHEGLLTVNVKLYSYWLEGSVDLKIGEVNISVKELLASNPFSPLTNGNGDKMKLMTLPVKVKGETEAKLSLSYRFKRELAGNNMYPSLSDYSSSFRYPTVDSGRSCPNVLINPQQFQSPVTKLTLELVIKMAKDIKDVSWIHGMDMYASVSVREGTIIKHRSNTSIAFGVYKDPIWDHAIRFSLDESLARGGRLTLFVQLINHRTIRGDKEMGEMEVPVHELLSSYMPSTLVNGMMMVTRDVIGPCRKVGTLSFSYRFLNEQEATIPPAPLQPTTPTTPPTTTPQPFIIYVPIPHQSFGSPSQVNGASPYGAVHVGAHSETSSGIHPVYIQPSYQSPGHQQFPTMPPH</sequence>
<dbReference type="PANTHER" id="PTHR32246">
    <property type="entry name" value="INGRESSION PROTEIN FIC1"/>
    <property type="match status" value="1"/>
</dbReference>
<dbReference type="PANTHER" id="PTHR32246:SF137">
    <property type="entry name" value="CALCIUM-DEPENDENT LIPID-BINDING (CALB DOMAIN) FAMILY PROTEIN"/>
    <property type="match status" value="1"/>
</dbReference>